<keyword evidence="1" id="KW-0238">DNA-binding</keyword>
<dbReference type="Pfam" id="PF01381">
    <property type="entry name" value="HTH_3"/>
    <property type="match status" value="1"/>
</dbReference>
<dbReference type="AlphaFoldDB" id="A0A1Q6R534"/>
<gene>
    <name evidence="3" type="ORF">BHW43_06530</name>
</gene>
<dbReference type="InterPro" id="IPR010982">
    <property type="entry name" value="Lambda_DNA-bd_dom_sf"/>
</dbReference>
<reference evidence="3 4" key="1">
    <citation type="journal article" date="2016" name="Nat. Biotechnol.">
        <title>Measurement of bacterial replication rates in microbial communities.</title>
        <authorList>
            <person name="Brown C.T."/>
            <person name="Olm M.R."/>
            <person name="Thomas B.C."/>
            <person name="Banfield J.F."/>
        </authorList>
    </citation>
    <scope>NUCLEOTIDE SEQUENCE [LARGE SCALE GENOMIC DNA]</scope>
    <source>
        <strain evidence="3">46_33</strain>
    </source>
</reference>
<accession>A0A1Q6R534</accession>
<dbReference type="PROSITE" id="PS51257">
    <property type="entry name" value="PROKAR_LIPOPROTEIN"/>
    <property type="match status" value="1"/>
</dbReference>
<sequence>MSFKIMRIKAGFTQPQVSEALGIPQSTIACWETGRALPRADKLPVLAKLFGCTIDELLDVPEKGDAQNDELLKGERKDEC</sequence>
<dbReference type="SUPFAM" id="SSF47413">
    <property type="entry name" value="lambda repressor-like DNA-binding domains"/>
    <property type="match status" value="1"/>
</dbReference>
<organism evidence="3 4">
    <name type="scientific">Phascolarctobacterium succinatutens</name>
    <dbReference type="NCBI Taxonomy" id="626940"/>
    <lineage>
        <taxon>Bacteria</taxon>
        <taxon>Bacillati</taxon>
        <taxon>Bacillota</taxon>
        <taxon>Negativicutes</taxon>
        <taxon>Acidaminococcales</taxon>
        <taxon>Acidaminococcaceae</taxon>
        <taxon>Phascolarctobacterium</taxon>
    </lineage>
</organism>
<evidence type="ECO:0000259" key="2">
    <source>
        <dbReference type="PROSITE" id="PS50943"/>
    </source>
</evidence>
<dbReference type="GO" id="GO:0003677">
    <property type="term" value="F:DNA binding"/>
    <property type="evidence" value="ECO:0007669"/>
    <property type="project" value="UniProtKB-KW"/>
</dbReference>
<dbReference type="SMART" id="SM00530">
    <property type="entry name" value="HTH_XRE"/>
    <property type="match status" value="1"/>
</dbReference>
<evidence type="ECO:0000313" key="4">
    <source>
        <dbReference type="Proteomes" id="UP000186777"/>
    </source>
</evidence>
<evidence type="ECO:0000313" key="3">
    <source>
        <dbReference type="EMBL" id="OLA37478.1"/>
    </source>
</evidence>
<comment type="caution">
    <text evidence="3">The sequence shown here is derived from an EMBL/GenBank/DDBJ whole genome shotgun (WGS) entry which is preliminary data.</text>
</comment>
<dbReference type="STRING" id="626940.BHW43_06530"/>
<dbReference type="Gene3D" id="1.10.260.40">
    <property type="entry name" value="lambda repressor-like DNA-binding domains"/>
    <property type="match status" value="1"/>
</dbReference>
<dbReference type="PANTHER" id="PTHR46558">
    <property type="entry name" value="TRACRIPTIONAL REGULATORY PROTEIN-RELATED-RELATED"/>
    <property type="match status" value="1"/>
</dbReference>
<dbReference type="PROSITE" id="PS50943">
    <property type="entry name" value="HTH_CROC1"/>
    <property type="match status" value="1"/>
</dbReference>
<dbReference type="CDD" id="cd00093">
    <property type="entry name" value="HTH_XRE"/>
    <property type="match status" value="1"/>
</dbReference>
<protein>
    <recommendedName>
        <fullName evidence="2">HTH cro/C1-type domain-containing protein</fullName>
    </recommendedName>
</protein>
<dbReference type="RefSeq" id="WP_303679955.1">
    <property type="nucleotide sequence ID" value="NZ_MNTG01000030.1"/>
</dbReference>
<dbReference type="EMBL" id="MNTG01000030">
    <property type="protein sequence ID" value="OLA37478.1"/>
    <property type="molecule type" value="Genomic_DNA"/>
</dbReference>
<name>A0A1Q6R534_9FIRM</name>
<dbReference type="InterPro" id="IPR001387">
    <property type="entry name" value="Cro/C1-type_HTH"/>
</dbReference>
<proteinExistence type="predicted"/>
<dbReference type="Proteomes" id="UP000186777">
    <property type="component" value="Unassembled WGS sequence"/>
</dbReference>
<dbReference type="PANTHER" id="PTHR46558:SF4">
    <property type="entry name" value="DNA-BIDING PHAGE PROTEIN"/>
    <property type="match status" value="1"/>
</dbReference>
<feature type="domain" description="HTH cro/C1-type" evidence="2">
    <location>
        <begin position="3"/>
        <end position="57"/>
    </location>
</feature>
<evidence type="ECO:0000256" key="1">
    <source>
        <dbReference type="ARBA" id="ARBA00023125"/>
    </source>
</evidence>